<dbReference type="Proteomes" id="UP000001351">
    <property type="component" value="Chromosome"/>
</dbReference>
<evidence type="ECO:0000256" key="1">
    <source>
        <dbReference type="SAM" id="Phobius"/>
    </source>
</evidence>
<dbReference type="InterPro" id="IPR036465">
    <property type="entry name" value="vWFA_dom_sf"/>
</dbReference>
<sequence>MAEILVNESQSGAAAVRRSPWFVVASAFAWLFGVLLPAVTLFIELDTRMCSQEFFDPLPNSFQAVLVACVPLANALGLLASRQRLVRVLPLAVFLNGVALTLSLLYALVFLPLLPLSLIAILFMGLGLLPLAPLTSFITALIVRRRLRQTAPRGTPMAKPWLGMGIGAAALLAASTPSLVTRVGLQYAVNGPPEAQRLGLKWLRWMGSEELLRGACYIPIGHNSMLPFTESVSTDEARVVYYRVTGQTFNTLPKPEHLRSDGFFRWGDDEQGGLFVGGRVPGLSLASSELKGSVDGDAALAYLEWTMSFATTAEGQSEARTQVALPPGAVVSRVTLFIDGQEREAAFAATGKAREAYEKVVQTRRDPLLVTQQGPDRIQVQCFPVVKGPPMKIKLGFTVPLIPRDEGRAAALLLPTLAERNFHIEKGLRHVVRVESRRPLLAPPSGSLEHRPDGVSEWLTALDDEALSPPQAVLTVQRKGAAATAWTEDLLDAREYIVRQELRQTPVALPARVILVVDGSGNMKEALPEIAQALSFFPRGSELSILASLDEVEELLPPGPVDEATLQRVAERVRQLPVVGGQDANSALSRAWSQRAAQGRTAVVWIHGPQPLPPFAQWAGTPAWMISPAPEEFLDVRVGEGPNPLAVELSKRVPFRTVPRLGPLGQDLRELFTSWGSPAPGFHRERLHVAGWEPPPDAWKTSSHLARLWAHNEVTRLTSTASPEAETQARDWAIRHQLVTGLTGAVVLERMQQYEEAGLRPVEPGTVPTVPEPETWMLLAVACVLVAAFRWGRGG</sequence>
<accession>E3FER8</accession>
<dbReference type="HOGENOM" id="CLU_353330_0_0_7"/>
<keyword evidence="1" id="KW-0472">Membrane</keyword>
<feature type="transmembrane region" description="Helical" evidence="1">
    <location>
        <begin position="21"/>
        <end position="43"/>
    </location>
</feature>
<dbReference type="EMBL" id="CP002271">
    <property type="protein sequence ID" value="ADO68899.1"/>
    <property type="molecule type" value="Genomic_DNA"/>
</dbReference>
<feature type="transmembrane region" description="Helical" evidence="1">
    <location>
        <begin position="161"/>
        <end position="180"/>
    </location>
</feature>
<dbReference type="STRING" id="378806.STAUR_1095"/>
<feature type="transmembrane region" description="Helical" evidence="1">
    <location>
        <begin position="117"/>
        <end position="141"/>
    </location>
</feature>
<dbReference type="Pfam" id="PF08487">
    <property type="entry name" value="VIT"/>
    <property type="match status" value="1"/>
</dbReference>
<gene>
    <name evidence="3" type="ordered locus">STAUR_1095</name>
</gene>
<dbReference type="eggNOG" id="COG2304">
    <property type="taxonomic scope" value="Bacteria"/>
</dbReference>
<reference evidence="3 4" key="1">
    <citation type="journal article" date="2011" name="Mol. Biol. Evol.">
        <title>Comparative genomic analysis of fruiting body formation in Myxococcales.</title>
        <authorList>
            <person name="Huntley S."/>
            <person name="Hamann N."/>
            <person name="Wegener-Feldbrugge S."/>
            <person name="Treuner-Lange A."/>
            <person name="Kube M."/>
            <person name="Reinhardt R."/>
            <person name="Klages S."/>
            <person name="Muller R."/>
            <person name="Ronning C.M."/>
            <person name="Nierman W.C."/>
            <person name="Sogaard-Andersen L."/>
        </authorList>
    </citation>
    <scope>NUCLEOTIDE SEQUENCE [LARGE SCALE GENOMIC DNA]</scope>
    <source>
        <strain evidence="3 4">DW4/3-1</strain>
    </source>
</reference>
<evidence type="ECO:0000313" key="3">
    <source>
        <dbReference type="EMBL" id="ADO68899.1"/>
    </source>
</evidence>
<feature type="domain" description="VIT" evidence="2">
    <location>
        <begin position="269"/>
        <end position="399"/>
    </location>
</feature>
<organism evidence="3 4">
    <name type="scientific">Stigmatella aurantiaca (strain DW4/3-1)</name>
    <dbReference type="NCBI Taxonomy" id="378806"/>
    <lineage>
        <taxon>Bacteria</taxon>
        <taxon>Pseudomonadati</taxon>
        <taxon>Myxococcota</taxon>
        <taxon>Myxococcia</taxon>
        <taxon>Myxococcales</taxon>
        <taxon>Cystobacterineae</taxon>
        <taxon>Archangiaceae</taxon>
        <taxon>Stigmatella</taxon>
    </lineage>
</organism>
<dbReference type="RefSeq" id="WP_013374494.1">
    <property type="nucleotide sequence ID" value="NC_014623.1"/>
</dbReference>
<keyword evidence="4" id="KW-1185">Reference proteome</keyword>
<dbReference type="PROSITE" id="PS51468">
    <property type="entry name" value="VIT"/>
    <property type="match status" value="1"/>
</dbReference>
<protein>
    <submittedName>
        <fullName evidence="3">Conserved uncharacterized protein</fullName>
    </submittedName>
</protein>
<dbReference type="InterPro" id="IPR013694">
    <property type="entry name" value="VIT"/>
</dbReference>
<keyword evidence="1" id="KW-1133">Transmembrane helix</keyword>
<feature type="transmembrane region" description="Helical" evidence="1">
    <location>
        <begin position="88"/>
        <end position="111"/>
    </location>
</feature>
<dbReference type="OrthoDB" id="7592964at2"/>
<name>E3FER8_STIAD</name>
<proteinExistence type="predicted"/>
<dbReference type="AlphaFoldDB" id="E3FER8"/>
<dbReference type="KEGG" id="sur:STAUR_1095"/>
<evidence type="ECO:0000313" key="4">
    <source>
        <dbReference type="Proteomes" id="UP000001351"/>
    </source>
</evidence>
<dbReference type="SUPFAM" id="SSF53300">
    <property type="entry name" value="vWA-like"/>
    <property type="match status" value="1"/>
</dbReference>
<feature type="transmembrane region" description="Helical" evidence="1">
    <location>
        <begin position="63"/>
        <end position="81"/>
    </location>
</feature>
<keyword evidence="1" id="KW-0812">Transmembrane</keyword>
<evidence type="ECO:0000259" key="2">
    <source>
        <dbReference type="PROSITE" id="PS51468"/>
    </source>
</evidence>